<evidence type="ECO:0000259" key="1">
    <source>
        <dbReference type="Pfam" id="PF13280"/>
    </source>
</evidence>
<dbReference type="AlphaFoldDB" id="X1C388"/>
<evidence type="ECO:0000259" key="2">
    <source>
        <dbReference type="Pfam" id="PF25583"/>
    </source>
</evidence>
<dbReference type="InterPro" id="IPR028349">
    <property type="entry name" value="PafC-like"/>
</dbReference>
<dbReference type="PANTHER" id="PTHR34580">
    <property type="match status" value="1"/>
</dbReference>
<proteinExistence type="predicted"/>
<dbReference type="EMBL" id="BART01016926">
    <property type="protein sequence ID" value="GAG87832.1"/>
    <property type="molecule type" value="Genomic_DNA"/>
</dbReference>
<organism evidence="3">
    <name type="scientific">marine sediment metagenome</name>
    <dbReference type="NCBI Taxonomy" id="412755"/>
    <lineage>
        <taxon>unclassified sequences</taxon>
        <taxon>metagenomes</taxon>
        <taxon>ecological metagenomes</taxon>
    </lineage>
</organism>
<dbReference type="InterPro" id="IPR057727">
    <property type="entry name" value="WCX_dom"/>
</dbReference>
<dbReference type="PROSITE" id="PS52050">
    <property type="entry name" value="WYL"/>
    <property type="match status" value="1"/>
</dbReference>
<dbReference type="Pfam" id="PF13280">
    <property type="entry name" value="WYL"/>
    <property type="match status" value="1"/>
</dbReference>
<gene>
    <name evidence="3" type="ORF">S01H4_32391</name>
</gene>
<dbReference type="PANTHER" id="PTHR34580:SF1">
    <property type="entry name" value="PROTEIN PAFC"/>
    <property type="match status" value="1"/>
</dbReference>
<evidence type="ECO:0000313" key="3">
    <source>
        <dbReference type="EMBL" id="GAG87832.1"/>
    </source>
</evidence>
<reference evidence="3" key="1">
    <citation type="journal article" date="2014" name="Front. Microbiol.">
        <title>High frequency of phylogenetically diverse reductive dehalogenase-homologous genes in deep subseafloor sedimentary metagenomes.</title>
        <authorList>
            <person name="Kawai M."/>
            <person name="Futagami T."/>
            <person name="Toyoda A."/>
            <person name="Takaki Y."/>
            <person name="Nishi S."/>
            <person name="Hori S."/>
            <person name="Arai W."/>
            <person name="Tsubouchi T."/>
            <person name="Morono Y."/>
            <person name="Uchiyama I."/>
            <person name="Ito T."/>
            <person name="Fujiyama A."/>
            <person name="Inagaki F."/>
            <person name="Takami H."/>
        </authorList>
    </citation>
    <scope>NUCLEOTIDE SEQUENCE</scope>
    <source>
        <strain evidence="3">Expedition CK06-06</strain>
    </source>
</reference>
<feature type="domain" description="WYL" evidence="1">
    <location>
        <begin position="106"/>
        <end position="174"/>
    </location>
</feature>
<sequence length="285" mass="32577">TVFRDLKALESADVPYRYDRKSCRYMIDPGFFLSVPHLSTQEALALLLSVKAIDHIHFPFKDSALRAALKIQSSLPEKTRRYCNAILENISVKATPPAKIALSDTMFAQLIGAILKKRIIEVHYCVPPDRKCTTIKLSPCHLRCSDYTWWVIGKSGTDKRVRTFKLNQINKLKVLDKCFIEDNKFDVHEYLGRAWSMMPENKLYNVKLKFSSEVAYNIAEIQWHSTQVVTYEKDGSAVVEFRVDGLDEIKSWVLGYGNKVQVLAPKILREKVASIAQSAVAQYEQ</sequence>
<name>X1C388_9ZZZZ</name>
<feature type="non-terminal residue" evidence="3">
    <location>
        <position position="1"/>
    </location>
</feature>
<protein>
    <submittedName>
        <fullName evidence="3">Uncharacterized protein</fullName>
    </submittedName>
</protein>
<dbReference type="InterPro" id="IPR051534">
    <property type="entry name" value="CBASS_pafABC_assoc_protein"/>
</dbReference>
<accession>X1C388</accession>
<dbReference type="Pfam" id="PF25583">
    <property type="entry name" value="WCX"/>
    <property type="match status" value="1"/>
</dbReference>
<comment type="caution">
    <text evidence="3">The sequence shown here is derived from an EMBL/GenBank/DDBJ whole genome shotgun (WGS) entry which is preliminary data.</text>
</comment>
<dbReference type="InterPro" id="IPR026881">
    <property type="entry name" value="WYL_dom"/>
</dbReference>
<feature type="domain" description="WCX" evidence="2">
    <location>
        <begin position="203"/>
        <end position="279"/>
    </location>
</feature>
<dbReference type="PIRSF" id="PIRSF016838">
    <property type="entry name" value="PafC"/>
    <property type="match status" value="1"/>
</dbReference>